<dbReference type="OrthoDB" id="9800230at2"/>
<sequence length="384" mass="42551">MKRVIYLLFAAVLLASCNSKPKEMAVTVENPSDFDRTTDLVELSLDGVKAKVTLAEGQAYVVKNAKGEIIPSQVTYDGKLVFQSGVKAKETVTFTVSAGEKQEFKAQTYGRFITERKDDFAWENDRVAFRIYGPALIASDGPSNGLDIWYKRTNDMIIDKWYKDELSGTASYHEDRGEGLDDYKVGRSLGAGAMAPFVNGKLWLNENFASQELLENGPLRTTLKLTYKDLDVDGKAYSETRTFSIDAGSQFSKVVQEYGVAEDMTVAAGIVKRPANDTIIVSPEKDYIIYREPSEKAGPVYLGLVFPAGIDSMVVDTYKVANAKTKKDDAYSHVLAVATYKANQPIVYYTGYGWSKFGFADEAAFQTYTSNFSKGLKQPLVVKF</sequence>
<feature type="chain" id="PRO_5015885122" evidence="1">
    <location>
        <begin position="22"/>
        <end position="384"/>
    </location>
</feature>
<accession>A0A2V3PS46</accession>
<proteinExistence type="predicted"/>
<dbReference type="EMBL" id="QICL01000007">
    <property type="protein sequence ID" value="PXV65464.1"/>
    <property type="molecule type" value="Genomic_DNA"/>
</dbReference>
<reference evidence="2 3" key="1">
    <citation type="submission" date="2018-03" db="EMBL/GenBank/DDBJ databases">
        <title>Genomic Encyclopedia of Archaeal and Bacterial Type Strains, Phase II (KMG-II): from individual species to whole genera.</title>
        <authorList>
            <person name="Goeker M."/>
        </authorList>
    </citation>
    <scope>NUCLEOTIDE SEQUENCE [LARGE SCALE GENOMIC DNA]</scope>
    <source>
        <strain evidence="2 3">DSM 100214</strain>
    </source>
</reference>
<dbReference type="GO" id="GO:0030246">
    <property type="term" value="F:carbohydrate binding"/>
    <property type="evidence" value="ECO:0007669"/>
    <property type="project" value="InterPro"/>
</dbReference>
<keyword evidence="1" id="KW-0732">Signal</keyword>
<protein>
    <submittedName>
        <fullName evidence="2">Uncharacterized protein DUF4861</fullName>
    </submittedName>
</protein>
<dbReference type="GO" id="GO:0003824">
    <property type="term" value="F:catalytic activity"/>
    <property type="evidence" value="ECO:0007669"/>
    <property type="project" value="InterPro"/>
</dbReference>
<gene>
    <name evidence="2" type="ORF">CLV62_10756</name>
</gene>
<dbReference type="AlphaFoldDB" id="A0A2V3PS46"/>
<evidence type="ECO:0000313" key="3">
    <source>
        <dbReference type="Proteomes" id="UP000247973"/>
    </source>
</evidence>
<comment type="caution">
    <text evidence="2">The sequence shown here is derived from an EMBL/GenBank/DDBJ whole genome shotgun (WGS) entry which is preliminary data.</text>
</comment>
<dbReference type="Pfam" id="PF16153">
    <property type="entry name" value="DUF4861"/>
    <property type="match status" value="1"/>
</dbReference>
<dbReference type="InterPro" id="IPR032342">
    <property type="entry name" value="DUF4861"/>
</dbReference>
<name>A0A2V3PS46_9BACT</name>
<dbReference type="InterPro" id="IPR011013">
    <property type="entry name" value="Gal_mutarotase_sf_dom"/>
</dbReference>
<keyword evidence="3" id="KW-1185">Reference proteome</keyword>
<dbReference type="RefSeq" id="WP_110310193.1">
    <property type="nucleotide sequence ID" value="NZ_QICL01000007.1"/>
</dbReference>
<dbReference type="SUPFAM" id="SSF74650">
    <property type="entry name" value="Galactose mutarotase-like"/>
    <property type="match status" value="1"/>
</dbReference>
<evidence type="ECO:0000256" key="1">
    <source>
        <dbReference type="SAM" id="SignalP"/>
    </source>
</evidence>
<dbReference type="PROSITE" id="PS51257">
    <property type="entry name" value="PROKAR_LIPOPROTEIN"/>
    <property type="match status" value="1"/>
</dbReference>
<feature type="signal peptide" evidence="1">
    <location>
        <begin position="1"/>
        <end position="21"/>
    </location>
</feature>
<dbReference type="Proteomes" id="UP000247973">
    <property type="component" value="Unassembled WGS sequence"/>
</dbReference>
<organism evidence="2 3">
    <name type="scientific">Dysgonomonas alginatilytica</name>
    <dbReference type="NCBI Taxonomy" id="1605892"/>
    <lineage>
        <taxon>Bacteria</taxon>
        <taxon>Pseudomonadati</taxon>
        <taxon>Bacteroidota</taxon>
        <taxon>Bacteroidia</taxon>
        <taxon>Bacteroidales</taxon>
        <taxon>Dysgonomonadaceae</taxon>
        <taxon>Dysgonomonas</taxon>
    </lineage>
</organism>
<dbReference type="GO" id="GO:0005975">
    <property type="term" value="P:carbohydrate metabolic process"/>
    <property type="evidence" value="ECO:0007669"/>
    <property type="project" value="InterPro"/>
</dbReference>
<evidence type="ECO:0000313" key="2">
    <source>
        <dbReference type="EMBL" id="PXV65464.1"/>
    </source>
</evidence>